<dbReference type="Pfam" id="PF00528">
    <property type="entry name" value="BPD_transp_1"/>
    <property type="match status" value="1"/>
</dbReference>
<organism evidence="11 12">
    <name type="scientific">Peptoclostridium litorale DSM 5388</name>
    <dbReference type="NCBI Taxonomy" id="1121324"/>
    <lineage>
        <taxon>Bacteria</taxon>
        <taxon>Bacillati</taxon>
        <taxon>Bacillota</taxon>
        <taxon>Clostridia</taxon>
        <taxon>Peptostreptococcales</taxon>
        <taxon>Peptoclostridiaceae</taxon>
        <taxon>Peptoclostridium</taxon>
    </lineage>
</organism>
<evidence type="ECO:0000256" key="1">
    <source>
        <dbReference type="ARBA" id="ARBA00004651"/>
    </source>
</evidence>
<dbReference type="Gene3D" id="1.10.3720.10">
    <property type="entry name" value="MetI-like"/>
    <property type="match status" value="1"/>
</dbReference>
<feature type="transmembrane region" description="Helical" evidence="9">
    <location>
        <begin position="48"/>
        <end position="65"/>
    </location>
</feature>
<dbReference type="CDD" id="cd06261">
    <property type="entry name" value="TM_PBP2"/>
    <property type="match status" value="1"/>
</dbReference>
<proteinExistence type="inferred from homology"/>
<gene>
    <name evidence="11" type="primary">glnM</name>
    <name evidence="11" type="ORF">CLIT_11c01600</name>
</gene>
<feature type="domain" description="ABC transmembrane type-1" evidence="10">
    <location>
        <begin position="88"/>
        <end position="276"/>
    </location>
</feature>
<evidence type="ECO:0000313" key="12">
    <source>
        <dbReference type="Proteomes" id="UP000027946"/>
    </source>
</evidence>
<reference evidence="11 12" key="1">
    <citation type="submission" date="2014-03" db="EMBL/GenBank/DDBJ databases">
        <title>Genome sequence of Clostridium litorale W6, DSM 5388.</title>
        <authorList>
            <person name="Poehlein A."/>
            <person name="Jagirdar A."/>
            <person name="Khonsari B."/>
            <person name="Chibani C.M."/>
            <person name="Gutierrez Gutierrez D.A."/>
            <person name="Davydova E."/>
            <person name="Alghaithi H.S."/>
            <person name="Nair K.P."/>
            <person name="Dhamotharan K."/>
            <person name="Chandran L."/>
            <person name="G W."/>
            <person name="Daniel R."/>
        </authorList>
    </citation>
    <scope>NUCLEOTIDE SEQUENCE [LARGE SCALE GENOMIC DNA]</scope>
    <source>
        <strain evidence="11 12">W6</strain>
    </source>
</reference>
<keyword evidence="8 9" id="KW-0472">Membrane</keyword>
<keyword evidence="6" id="KW-0029">Amino-acid transport</keyword>
<comment type="similarity">
    <text evidence="2">Belongs to the binding-protein-dependent transport system permease family. HisMQ subfamily.</text>
</comment>
<evidence type="ECO:0000256" key="7">
    <source>
        <dbReference type="ARBA" id="ARBA00022989"/>
    </source>
</evidence>
<keyword evidence="5 9" id="KW-0812">Transmembrane</keyword>
<evidence type="ECO:0000256" key="4">
    <source>
        <dbReference type="ARBA" id="ARBA00022475"/>
    </source>
</evidence>
<dbReference type="InterPro" id="IPR000515">
    <property type="entry name" value="MetI-like"/>
</dbReference>
<dbReference type="GO" id="GO:0006865">
    <property type="term" value="P:amino acid transport"/>
    <property type="evidence" value="ECO:0007669"/>
    <property type="project" value="UniProtKB-KW"/>
</dbReference>
<evidence type="ECO:0000256" key="8">
    <source>
        <dbReference type="ARBA" id="ARBA00023136"/>
    </source>
</evidence>
<feature type="transmembrane region" description="Helical" evidence="9">
    <location>
        <begin position="157"/>
        <end position="176"/>
    </location>
</feature>
<comment type="subcellular location">
    <subcellularLocation>
        <location evidence="1 9">Cell membrane</location>
        <topology evidence="1 9">Multi-pass membrane protein</topology>
    </subcellularLocation>
</comment>
<dbReference type="AlphaFoldDB" id="A0A069RDP0"/>
<dbReference type="EMBL" id="JJMM01000011">
    <property type="protein sequence ID" value="KDR95131.1"/>
    <property type="molecule type" value="Genomic_DNA"/>
</dbReference>
<feature type="transmembrane region" description="Helical" evidence="9">
    <location>
        <begin position="85"/>
        <end position="112"/>
    </location>
</feature>
<dbReference type="RefSeq" id="WP_242943764.1">
    <property type="nucleotide sequence ID" value="NZ_FSRH01000002.1"/>
</dbReference>
<dbReference type="GO" id="GO:0043190">
    <property type="term" value="C:ATP-binding cassette (ABC) transporter complex"/>
    <property type="evidence" value="ECO:0007669"/>
    <property type="project" value="InterPro"/>
</dbReference>
<evidence type="ECO:0000256" key="3">
    <source>
        <dbReference type="ARBA" id="ARBA00022448"/>
    </source>
</evidence>
<evidence type="ECO:0000313" key="11">
    <source>
        <dbReference type="EMBL" id="KDR95131.1"/>
    </source>
</evidence>
<name>A0A069RDP0_PEPLI</name>
<evidence type="ECO:0000256" key="6">
    <source>
        <dbReference type="ARBA" id="ARBA00022970"/>
    </source>
</evidence>
<dbReference type="GO" id="GO:0022857">
    <property type="term" value="F:transmembrane transporter activity"/>
    <property type="evidence" value="ECO:0007669"/>
    <property type="project" value="InterPro"/>
</dbReference>
<keyword evidence="7 9" id="KW-1133">Transmembrane helix</keyword>
<accession>A0A069RDP0</accession>
<dbReference type="STRING" id="1121324.CLIT_11c01600"/>
<sequence length="287" mass="32910">MNTLDETNGKAMSHKNIKVKRKYGITFKSLFFKDKSDTFQISRFKNNLSISIVLAALILLLIYSFSKLNYNLRLQTLYQYRYKFYMGFAVTVLTSMCSLVLSLVIGIFFAFARNSRFLPLHYFSKFYVEAIRGTPLLVQIYVFFYIVATAFNLTNRYFLGILILSIFSGAYVSEIIRGGIESIGKSQIETARSLGFSPYQKYRFIIIPQVIKRIMPSLAGQFVSLVKDSSLLSIIAVNEFTKNVQEVDSINFASIENYMVLAIGYLILTLPISVISKKLERKYTYES</sequence>
<evidence type="ECO:0000256" key="5">
    <source>
        <dbReference type="ARBA" id="ARBA00022692"/>
    </source>
</evidence>
<dbReference type="InterPro" id="IPR010065">
    <property type="entry name" value="AA_ABC_transptr_permease_3TM"/>
</dbReference>
<evidence type="ECO:0000256" key="2">
    <source>
        <dbReference type="ARBA" id="ARBA00010072"/>
    </source>
</evidence>
<keyword evidence="3 9" id="KW-0813">Transport</keyword>
<keyword evidence="4" id="KW-1003">Cell membrane</keyword>
<dbReference type="PROSITE" id="PS50928">
    <property type="entry name" value="ABC_TM1"/>
    <property type="match status" value="1"/>
</dbReference>
<evidence type="ECO:0000256" key="9">
    <source>
        <dbReference type="RuleBase" id="RU363032"/>
    </source>
</evidence>
<dbReference type="NCBIfam" id="TIGR01726">
    <property type="entry name" value="HEQRo_perm_3TM"/>
    <property type="match status" value="1"/>
</dbReference>
<dbReference type="SUPFAM" id="SSF161098">
    <property type="entry name" value="MetI-like"/>
    <property type="match status" value="1"/>
</dbReference>
<keyword evidence="12" id="KW-1185">Reference proteome</keyword>
<dbReference type="PANTHER" id="PTHR30614:SF20">
    <property type="entry name" value="GLUTAMINE TRANSPORT SYSTEM PERMEASE PROTEIN GLNP"/>
    <property type="match status" value="1"/>
</dbReference>
<feature type="transmembrane region" description="Helical" evidence="9">
    <location>
        <begin position="133"/>
        <end position="151"/>
    </location>
</feature>
<dbReference type="eggNOG" id="COG0765">
    <property type="taxonomic scope" value="Bacteria"/>
</dbReference>
<evidence type="ECO:0000259" key="10">
    <source>
        <dbReference type="PROSITE" id="PS50928"/>
    </source>
</evidence>
<dbReference type="Proteomes" id="UP000027946">
    <property type="component" value="Unassembled WGS sequence"/>
</dbReference>
<dbReference type="InterPro" id="IPR043429">
    <property type="entry name" value="ArtM/GltK/GlnP/TcyL/YhdX-like"/>
</dbReference>
<dbReference type="InterPro" id="IPR035906">
    <property type="entry name" value="MetI-like_sf"/>
</dbReference>
<feature type="transmembrane region" description="Helical" evidence="9">
    <location>
        <begin position="257"/>
        <end position="275"/>
    </location>
</feature>
<protein>
    <submittedName>
        <fullName evidence="11">Putative glutamine ABC transporter permease protein GlnM</fullName>
    </submittedName>
</protein>
<dbReference type="PANTHER" id="PTHR30614">
    <property type="entry name" value="MEMBRANE COMPONENT OF AMINO ACID ABC TRANSPORTER"/>
    <property type="match status" value="1"/>
</dbReference>
<comment type="caution">
    <text evidence="11">The sequence shown here is derived from an EMBL/GenBank/DDBJ whole genome shotgun (WGS) entry which is preliminary data.</text>
</comment>